<protein>
    <recommendedName>
        <fullName evidence="9">Aspartate--tRNA ligase</fullName>
        <ecNumber evidence="9">6.1.1.12</ecNumber>
    </recommendedName>
    <alternativeName>
        <fullName evidence="9">Aspartyl-tRNA synthetase</fullName>
        <shortName evidence="9">AspRS</shortName>
    </alternativeName>
</protein>
<evidence type="ECO:0000256" key="4">
    <source>
        <dbReference type="ARBA" id="ARBA00022598"/>
    </source>
</evidence>
<dbReference type="InterPro" id="IPR002312">
    <property type="entry name" value="Asp/Asn-tRNA-synth_IIb"/>
</dbReference>
<feature type="binding site" evidence="9">
    <location>
        <position position="373"/>
    </location>
    <ligand>
        <name>L-aspartate</name>
        <dbReference type="ChEBI" id="CHEBI:29991"/>
    </ligand>
</feature>
<dbReference type="Pfam" id="PF01336">
    <property type="entry name" value="tRNA_anti-codon"/>
    <property type="match status" value="1"/>
</dbReference>
<dbReference type="PANTHER" id="PTHR43450:SF1">
    <property type="entry name" value="ASPARTATE--TRNA LIGASE, CYTOPLASMIC"/>
    <property type="match status" value="1"/>
</dbReference>
<comment type="subcellular location">
    <subcellularLocation>
        <location evidence="1 9">Cytoplasm</location>
    </subcellularLocation>
</comment>
<organism evidence="11 12">
    <name type="scientific">Geotoga petraea</name>
    <dbReference type="NCBI Taxonomy" id="28234"/>
    <lineage>
        <taxon>Bacteria</taxon>
        <taxon>Thermotogati</taxon>
        <taxon>Thermotogota</taxon>
        <taxon>Thermotogae</taxon>
        <taxon>Petrotogales</taxon>
        <taxon>Petrotogaceae</taxon>
        <taxon>Geotoga</taxon>
    </lineage>
</organism>
<feature type="binding site" evidence="9">
    <location>
        <position position="175"/>
    </location>
    <ligand>
        <name>L-aspartate</name>
        <dbReference type="ChEBI" id="CHEBI:29991"/>
    </ligand>
</feature>
<dbReference type="NCBIfam" id="TIGR00458">
    <property type="entry name" value="aspS_nondisc"/>
    <property type="match status" value="1"/>
</dbReference>
<name>A0A4Z0VYF3_9BACT</name>
<comment type="subunit">
    <text evidence="9">Homodimer.</text>
</comment>
<comment type="caution">
    <text evidence="9">Lacks conserved residue(s) required for the propagation of feature annotation.</text>
</comment>
<comment type="caution">
    <text evidence="11">The sequence shown here is derived from an EMBL/GenBank/DDBJ whole genome shotgun (WGS) entry which is preliminary data.</text>
</comment>
<dbReference type="HAMAP" id="MF_02075">
    <property type="entry name" value="Asp_tRNA_synth_type2"/>
    <property type="match status" value="1"/>
</dbReference>
<dbReference type="PROSITE" id="PS50862">
    <property type="entry name" value="AA_TRNA_LIGASE_II"/>
    <property type="match status" value="1"/>
</dbReference>
<reference evidence="11 12" key="1">
    <citation type="submission" date="2019-04" db="EMBL/GenBank/DDBJ databases">
        <title>Draft genome sequence data and analysis of a Fermenting Bacterium, Geotoga petraea strain HO-Geo1, isolated from heavy-oil petroleum reservoir in Russia.</title>
        <authorList>
            <person name="Grouzdev D.S."/>
            <person name="Semenova E.M."/>
            <person name="Sokolova D.S."/>
            <person name="Tourova T.P."/>
            <person name="Poltaraus A.B."/>
            <person name="Nazina T.N."/>
        </authorList>
    </citation>
    <scope>NUCLEOTIDE SEQUENCE [LARGE SCALE GENOMIC DNA]</scope>
    <source>
        <strain evidence="11 12">HO-Geo1</strain>
    </source>
</reference>
<dbReference type="NCBIfam" id="NF003483">
    <property type="entry name" value="PRK05159.1"/>
    <property type="match status" value="1"/>
</dbReference>
<keyword evidence="4 9" id="KW-0436">Ligase</keyword>
<feature type="domain" description="Aminoacyl-transfer RNA synthetases class-II family profile" evidence="10">
    <location>
        <begin position="142"/>
        <end position="443"/>
    </location>
</feature>
<dbReference type="GO" id="GO:0003723">
    <property type="term" value="F:RNA binding"/>
    <property type="evidence" value="ECO:0007669"/>
    <property type="project" value="TreeGrafter"/>
</dbReference>
<dbReference type="Gene3D" id="2.40.50.140">
    <property type="entry name" value="Nucleic acid-binding proteins"/>
    <property type="match status" value="1"/>
</dbReference>
<evidence type="ECO:0000256" key="7">
    <source>
        <dbReference type="ARBA" id="ARBA00022917"/>
    </source>
</evidence>
<feature type="binding site" evidence="9">
    <location>
        <begin position="219"/>
        <end position="221"/>
    </location>
    <ligand>
        <name>ATP</name>
        <dbReference type="ChEBI" id="CHEBI:30616"/>
    </ligand>
</feature>
<dbReference type="GO" id="GO:0005829">
    <property type="term" value="C:cytosol"/>
    <property type="evidence" value="ECO:0007669"/>
    <property type="project" value="TreeGrafter"/>
</dbReference>
<dbReference type="InterPro" id="IPR045864">
    <property type="entry name" value="aa-tRNA-synth_II/BPL/LPL"/>
</dbReference>
<keyword evidence="7 9" id="KW-0648">Protein biosynthesis</keyword>
<evidence type="ECO:0000256" key="9">
    <source>
        <dbReference type="HAMAP-Rule" id="MF_02075"/>
    </source>
</evidence>
<feature type="binding site" evidence="9">
    <location>
        <position position="219"/>
    </location>
    <ligand>
        <name>L-aspartate</name>
        <dbReference type="ChEBI" id="CHEBI:29991"/>
    </ligand>
</feature>
<dbReference type="InterPro" id="IPR004364">
    <property type="entry name" value="Aa-tRNA-synt_II"/>
</dbReference>
<dbReference type="GO" id="GO:0005524">
    <property type="term" value="F:ATP binding"/>
    <property type="evidence" value="ECO:0007669"/>
    <property type="project" value="UniProtKB-UniRule"/>
</dbReference>
<dbReference type="Proteomes" id="UP000297288">
    <property type="component" value="Unassembled WGS sequence"/>
</dbReference>
<keyword evidence="5 9" id="KW-0547">Nucleotide-binding</keyword>
<dbReference type="GO" id="GO:0017101">
    <property type="term" value="C:aminoacyl-tRNA synthetase multienzyme complex"/>
    <property type="evidence" value="ECO:0007669"/>
    <property type="project" value="TreeGrafter"/>
</dbReference>
<dbReference type="PANTHER" id="PTHR43450">
    <property type="entry name" value="ASPARTYL-TRNA SYNTHETASE"/>
    <property type="match status" value="1"/>
</dbReference>
<dbReference type="InterPro" id="IPR012340">
    <property type="entry name" value="NA-bd_OB-fold"/>
</dbReference>
<evidence type="ECO:0000256" key="3">
    <source>
        <dbReference type="ARBA" id="ARBA00022490"/>
    </source>
</evidence>
<dbReference type="GO" id="GO:0004815">
    <property type="term" value="F:aspartate-tRNA ligase activity"/>
    <property type="evidence" value="ECO:0007669"/>
    <property type="project" value="UniProtKB-UniRule"/>
</dbReference>
<keyword evidence="3 9" id="KW-0963">Cytoplasm</keyword>
<dbReference type="InterPro" id="IPR004365">
    <property type="entry name" value="NA-bd_OB_tRNA"/>
</dbReference>
<evidence type="ECO:0000256" key="1">
    <source>
        <dbReference type="ARBA" id="ARBA00004496"/>
    </source>
</evidence>
<gene>
    <name evidence="9 11" type="primary">aspS</name>
    <name evidence="11" type="ORF">E4650_09770</name>
</gene>
<dbReference type="SUPFAM" id="SSF55681">
    <property type="entry name" value="Class II aaRS and biotin synthetases"/>
    <property type="match status" value="1"/>
</dbReference>
<keyword evidence="8 9" id="KW-0030">Aminoacyl-tRNA synthetase</keyword>
<dbReference type="AlphaFoldDB" id="A0A4Z0VYF3"/>
<evidence type="ECO:0000256" key="5">
    <source>
        <dbReference type="ARBA" id="ARBA00022741"/>
    </source>
</evidence>
<dbReference type="EMBL" id="SRME01000008">
    <property type="protein sequence ID" value="TGG86767.1"/>
    <property type="molecule type" value="Genomic_DNA"/>
</dbReference>
<comment type="catalytic activity">
    <reaction evidence="9">
        <text>tRNA(Asp) + L-aspartate + ATP = L-aspartyl-tRNA(Asp) + AMP + diphosphate</text>
        <dbReference type="Rhea" id="RHEA:19649"/>
        <dbReference type="Rhea" id="RHEA-COMP:9660"/>
        <dbReference type="Rhea" id="RHEA-COMP:9678"/>
        <dbReference type="ChEBI" id="CHEBI:29991"/>
        <dbReference type="ChEBI" id="CHEBI:30616"/>
        <dbReference type="ChEBI" id="CHEBI:33019"/>
        <dbReference type="ChEBI" id="CHEBI:78442"/>
        <dbReference type="ChEBI" id="CHEBI:78516"/>
        <dbReference type="ChEBI" id="CHEBI:456215"/>
        <dbReference type="EC" id="6.1.1.12"/>
    </reaction>
</comment>
<dbReference type="Gene3D" id="3.30.930.10">
    <property type="entry name" value="Bira Bifunctional Protein, Domain 2"/>
    <property type="match status" value="1"/>
</dbReference>
<dbReference type="SUPFAM" id="SSF50249">
    <property type="entry name" value="Nucleic acid-binding proteins"/>
    <property type="match status" value="1"/>
</dbReference>
<comment type="similarity">
    <text evidence="2 9">Belongs to the class-II aminoacyl-tRNA synthetase family. Type 2 subfamily.</text>
</comment>
<proteinExistence type="inferred from homology"/>
<dbReference type="EC" id="6.1.1.12" evidence="9"/>
<dbReference type="OrthoDB" id="9762036at2"/>
<keyword evidence="6 9" id="KW-0067">ATP-binding</keyword>
<dbReference type="PRINTS" id="PR01042">
    <property type="entry name" value="TRNASYNTHASP"/>
</dbReference>
<evidence type="ECO:0000256" key="6">
    <source>
        <dbReference type="ARBA" id="ARBA00022840"/>
    </source>
</evidence>
<dbReference type="GO" id="GO:0006422">
    <property type="term" value="P:aspartyl-tRNA aminoacylation"/>
    <property type="evidence" value="ECO:0007669"/>
    <property type="project" value="UniProtKB-UniRule"/>
</dbReference>
<evidence type="ECO:0000313" key="12">
    <source>
        <dbReference type="Proteomes" id="UP000297288"/>
    </source>
</evidence>
<dbReference type="InterPro" id="IPR004523">
    <property type="entry name" value="Asp-tRNA_synthase_2"/>
</dbReference>
<feature type="binding site" evidence="9">
    <location>
        <position position="369"/>
    </location>
    <ligand>
        <name>L-aspartate</name>
        <dbReference type="ChEBI" id="CHEBI:29991"/>
    </ligand>
</feature>
<sequence length="443" mass="51579">MKELKLLKNRTRVKEVLSMEDGKEIVVAGFVKNIRNKGKNLKFIIIDDGSSEIQITCLRNIMEDKINELNEIHSQSVLLFEGKIQKTDLSKSGIEILAENFEVISHAEPQIPIDFGNIESSFEKRLNWRNLDLRNEKRRIVLKLHSEFERFSREFFYDNNLTEIHSSKLMKTVSESGAEVFEIKYFEGKAYLAQSPQFYKQMAISSGFESIFEIGPVFRAESSFTSKHTTEFISLDVEIGYIDSEEDVMLFQEKWINYTITKLKEKYGDKIKEYFGIEIEIPKLPFPRITMSEAYKVLKEKGIEFMEGGDLSSEGEKELAKHIKETTGHDFVFLTEFPWSVRPFYHMRPEEKSKTRSYDLIFKGIEITTGAQREHRYEILKEQAIEKGLSVESLNDYLNFFKYGCPSHGGFGMSPARFIMCLLELENIREATFNPRDPKRLNP</sequence>
<evidence type="ECO:0000313" key="11">
    <source>
        <dbReference type="EMBL" id="TGG86767.1"/>
    </source>
</evidence>
<evidence type="ECO:0000256" key="2">
    <source>
        <dbReference type="ARBA" id="ARBA00005312"/>
    </source>
</evidence>
<dbReference type="RefSeq" id="WP_135403207.1">
    <property type="nucleotide sequence ID" value="NZ_SRME01000008.1"/>
</dbReference>
<evidence type="ECO:0000259" key="10">
    <source>
        <dbReference type="PROSITE" id="PS50862"/>
    </source>
</evidence>
<feature type="region of interest" description="Aspartate" evidence="9">
    <location>
        <begin position="197"/>
        <end position="200"/>
    </location>
</feature>
<evidence type="ECO:0000256" key="8">
    <source>
        <dbReference type="ARBA" id="ARBA00023146"/>
    </source>
</evidence>
<accession>A0A4Z0VYF3</accession>
<dbReference type="InterPro" id="IPR006195">
    <property type="entry name" value="aa-tRNA-synth_II"/>
</dbReference>
<dbReference type="Pfam" id="PF00152">
    <property type="entry name" value="tRNA-synt_2"/>
    <property type="match status" value="1"/>
</dbReference>
<comment type="function">
    <text evidence="9">Catalyzes the attachment of L-aspartate to tRNA(Asp) in a two-step reaction: L-aspartate is first activated by ATP to form Asp-AMP and then transferred to the acceptor end of tRNA(Asp).</text>
</comment>
<feature type="binding site" evidence="9">
    <location>
        <position position="366"/>
    </location>
    <ligand>
        <name>ATP</name>
        <dbReference type="ChEBI" id="CHEBI:30616"/>
    </ligand>
</feature>